<sequence length="231" mass="24517">MRTNILILVFITIFYCVYAQTGNVGINTETPSATLDINGNLKIRATPNSAVVDGHKLLMIDNISKEVKTIDASALGSSTNNSIAKAEAVGNGADLGLTSNNGYQKINFLNSPTFSGSAFNLTNDVYTVPANGIYAVKFIYKYGDGIQAGTLAVSGYPRIGVFNGATMIEETKFSVVNAASLSILSSTAMISSVFSFSAGDEISFHMNPDNTNIDLLSNNIHTSAIIYKISD</sequence>
<evidence type="ECO:0000313" key="3">
    <source>
        <dbReference type="Proteomes" id="UP000185725"/>
    </source>
</evidence>
<organism evidence="2 4">
    <name type="scientific">Chryseobacterium indoltheticum</name>
    <dbReference type="NCBI Taxonomy" id="254"/>
    <lineage>
        <taxon>Bacteria</taxon>
        <taxon>Pseudomonadati</taxon>
        <taxon>Bacteroidota</taxon>
        <taxon>Flavobacteriia</taxon>
        <taxon>Flavobacteriales</taxon>
        <taxon>Weeksellaceae</taxon>
        <taxon>Chryseobacterium group</taxon>
        <taxon>Chryseobacterium</taxon>
    </lineage>
</organism>
<dbReference type="EMBL" id="UFVS01000001">
    <property type="protein sequence ID" value="SUX41274.1"/>
    <property type="molecule type" value="Genomic_DNA"/>
</dbReference>
<evidence type="ECO:0000313" key="4">
    <source>
        <dbReference type="Proteomes" id="UP000255231"/>
    </source>
</evidence>
<accession>A0A381F4A2</accession>
<evidence type="ECO:0000313" key="2">
    <source>
        <dbReference type="EMBL" id="SUX41274.1"/>
    </source>
</evidence>
<dbReference type="OrthoDB" id="1251983at2"/>
<dbReference type="AlphaFoldDB" id="A0A381F4A2"/>
<protein>
    <recommendedName>
        <fullName evidence="5">C1q domain-containing protein</fullName>
    </recommendedName>
</protein>
<dbReference type="Proteomes" id="UP000185725">
    <property type="component" value="Unassembled WGS sequence"/>
</dbReference>
<dbReference type="GeneID" id="303674848"/>
<reference evidence="1 3" key="1">
    <citation type="submission" date="2017-01" db="EMBL/GenBank/DDBJ databases">
        <authorList>
            <person name="Varghese N."/>
            <person name="Submissions S."/>
        </authorList>
    </citation>
    <scope>NUCLEOTIDE SEQUENCE [LARGE SCALE GENOMIC DNA]</scope>
    <source>
        <strain evidence="1 3">ATCC 27950</strain>
    </source>
</reference>
<gene>
    <name evidence="2" type="ORF">NCTC13560_00068</name>
    <name evidence="1" type="ORF">SAMN05421682_104136</name>
</gene>
<dbReference type="RefSeq" id="WP_076559664.1">
    <property type="nucleotide sequence ID" value="NZ_CP033929.1"/>
</dbReference>
<dbReference type="EMBL" id="FTMF01000004">
    <property type="protein sequence ID" value="SIQ33685.1"/>
    <property type="molecule type" value="Genomic_DNA"/>
</dbReference>
<dbReference type="Gene3D" id="2.60.120.40">
    <property type="match status" value="1"/>
</dbReference>
<dbReference type="InterPro" id="IPR008983">
    <property type="entry name" value="Tumour_necrosis_fac-like_dom"/>
</dbReference>
<dbReference type="Proteomes" id="UP000255231">
    <property type="component" value="Unassembled WGS sequence"/>
</dbReference>
<proteinExistence type="predicted"/>
<evidence type="ECO:0008006" key="5">
    <source>
        <dbReference type="Google" id="ProtNLM"/>
    </source>
</evidence>
<reference evidence="2 4" key="2">
    <citation type="submission" date="2018-06" db="EMBL/GenBank/DDBJ databases">
        <authorList>
            <consortium name="Pathogen Informatics"/>
            <person name="Doyle S."/>
        </authorList>
    </citation>
    <scope>NUCLEOTIDE SEQUENCE [LARGE SCALE GENOMIC DNA]</scope>
    <source>
        <strain evidence="2 4">NCTC13560</strain>
    </source>
</reference>
<dbReference type="KEGG" id="cil:EG358_14140"/>
<name>A0A381F4A2_9FLAO</name>
<keyword evidence="3" id="KW-1185">Reference proteome</keyword>
<evidence type="ECO:0000313" key="1">
    <source>
        <dbReference type="EMBL" id="SIQ33685.1"/>
    </source>
</evidence>